<evidence type="ECO:0000313" key="2">
    <source>
        <dbReference type="EMBL" id="TWI13943.1"/>
    </source>
</evidence>
<feature type="domain" description="THIF-type NAD/FAD binding fold" evidence="1">
    <location>
        <begin position="10"/>
        <end position="103"/>
    </location>
</feature>
<dbReference type="GO" id="GO:0008641">
    <property type="term" value="F:ubiquitin-like modifier activating enzyme activity"/>
    <property type="evidence" value="ECO:0007669"/>
    <property type="project" value="InterPro"/>
</dbReference>
<dbReference type="GO" id="GO:0061504">
    <property type="term" value="P:cyclic threonylcarbamoyladenosine biosynthetic process"/>
    <property type="evidence" value="ECO:0007669"/>
    <property type="project" value="TreeGrafter"/>
</dbReference>
<dbReference type="RefSeq" id="WP_145331307.1">
    <property type="nucleotide sequence ID" value="NZ_VLKR01000055.1"/>
</dbReference>
<dbReference type="PANTHER" id="PTHR43267:SF1">
    <property type="entry name" value="TRNA THREONYLCARBAMOYLADENOSINE DEHYDRATASE"/>
    <property type="match status" value="1"/>
</dbReference>
<dbReference type="Pfam" id="PF00899">
    <property type="entry name" value="ThiF"/>
    <property type="match status" value="1"/>
</dbReference>
<dbReference type="AlphaFoldDB" id="A0A562M265"/>
<accession>A0A562M265</accession>
<dbReference type="OrthoDB" id="9804286at2"/>
<dbReference type="GO" id="GO:0061503">
    <property type="term" value="F:tRNA threonylcarbamoyladenosine dehydratase"/>
    <property type="evidence" value="ECO:0007669"/>
    <property type="project" value="TreeGrafter"/>
</dbReference>
<sequence>MDLRYIRNNIHIKEEDQQRIKDFPVLIGGCGIGSYIAECLLRMGFENLTIADGDVVELTNLNRQNYTSKDIGLKKVFALQERLHSINPQAKITVFSEFINKDNHMCPK</sequence>
<dbReference type="InterPro" id="IPR000594">
    <property type="entry name" value="ThiF_NAD_FAD-bd"/>
</dbReference>
<dbReference type="Proteomes" id="UP000315908">
    <property type="component" value="Unassembled WGS sequence"/>
</dbReference>
<protein>
    <submittedName>
        <fullName evidence="2">ThiF family protein</fullName>
    </submittedName>
</protein>
<proteinExistence type="predicted"/>
<dbReference type="Gene3D" id="3.40.50.720">
    <property type="entry name" value="NAD(P)-binding Rossmann-like Domain"/>
    <property type="match status" value="1"/>
</dbReference>
<dbReference type="InterPro" id="IPR045886">
    <property type="entry name" value="ThiF/MoeB/HesA"/>
</dbReference>
<dbReference type="SUPFAM" id="SSF69572">
    <property type="entry name" value="Activating enzymes of the ubiquitin-like proteins"/>
    <property type="match status" value="1"/>
</dbReference>
<evidence type="ECO:0000259" key="1">
    <source>
        <dbReference type="Pfam" id="PF00899"/>
    </source>
</evidence>
<organism evidence="2 3">
    <name type="scientific">Sphingobacterium siyangense</name>
    <dbReference type="NCBI Taxonomy" id="459529"/>
    <lineage>
        <taxon>Bacteria</taxon>
        <taxon>Pseudomonadati</taxon>
        <taxon>Bacteroidota</taxon>
        <taxon>Sphingobacteriia</taxon>
        <taxon>Sphingobacteriales</taxon>
        <taxon>Sphingobacteriaceae</taxon>
        <taxon>Sphingobacterium</taxon>
    </lineage>
</organism>
<comment type="caution">
    <text evidence="2">The sequence shown here is derived from an EMBL/GenBank/DDBJ whole genome shotgun (WGS) entry which is preliminary data.</text>
</comment>
<reference evidence="2 3" key="1">
    <citation type="journal article" date="2015" name="Stand. Genomic Sci.">
        <title>Genomic Encyclopedia of Bacterial and Archaeal Type Strains, Phase III: the genomes of soil and plant-associated and newly described type strains.</title>
        <authorList>
            <person name="Whitman W.B."/>
            <person name="Woyke T."/>
            <person name="Klenk H.P."/>
            <person name="Zhou Y."/>
            <person name="Lilburn T.G."/>
            <person name="Beck B.J."/>
            <person name="De Vos P."/>
            <person name="Vandamme P."/>
            <person name="Eisen J.A."/>
            <person name="Garrity G."/>
            <person name="Hugenholtz P."/>
            <person name="Kyrpides N.C."/>
        </authorList>
    </citation>
    <scope>NUCLEOTIDE SEQUENCE [LARGE SCALE GENOMIC DNA]</scope>
    <source>
        <strain evidence="2 3">CGMCC 1.6855</strain>
    </source>
</reference>
<dbReference type="InterPro" id="IPR035985">
    <property type="entry name" value="Ubiquitin-activating_enz"/>
</dbReference>
<dbReference type="PANTHER" id="PTHR43267">
    <property type="entry name" value="TRNA THREONYLCARBAMOYLADENOSINE DEHYDRATASE"/>
    <property type="match status" value="1"/>
</dbReference>
<name>A0A562M265_9SPHI</name>
<gene>
    <name evidence="2" type="ORF">IQ31_05454</name>
</gene>
<evidence type="ECO:0000313" key="3">
    <source>
        <dbReference type="Proteomes" id="UP000315908"/>
    </source>
</evidence>
<dbReference type="EMBL" id="VLKR01000055">
    <property type="protein sequence ID" value="TWI13943.1"/>
    <property type="molecule type" value="Genomic_DNA"/>
</dbReference>